<protein>
    <submittedName>
        <fullName evidence="3">Uncharacterized protein</fullName>
    </submittedName>
</protein>
<feature type="compositionally biased region" description="Basic residues" evidence="2">
    <location>
        <begin position="3736"/>
        <end position="3747"/>
    </location>
</feature>
<evidence type="ECO:0000313" key="4">
    <source>
        <dbReference type="EMBL" id="KAK8899045.1"/>
    </source>
</evidence>
<feature type="compositionally biased region" description="Low complexity" evidence="2">
    <location>
        <begin position="3519"/>
        <end position="3536"/>
    </location>
</feature>
<organism evidence="3 5">
    <name type="scientific">Tritrichomonas musculus</name>
    <dbReference type="NCBI Taxonomy" id="1915356"/>
    <lineage>
        <taxon>Eukaryota</taxon>
        <taxon>Metamonada</taxon>
        <taxon>Parabasalia</taxon>
        <taxon>Tritrichomonadida</taxon>
        <taxon>Tritrichomonadidae</taxon>
        <taxon>Tritrichomonas</taxon>
    </lineage>
</organism>
<dbReference type="EMBL" id="JAPFFF010000001">
    <property type="protein sequence ID" value="KAK8899045.1"/>
    <property type="molecule type" value="Genomic_DNA"/>
</dbReference>
<gene>
    <name evidence="4" type="ORF">M9Y10_001343</name>
    <name evidence="3" type="ORF">M9Y10_027198</name>
</gene>
<feature type="coiled-coil region" evidence="1">
    <location>
        <begin position="2624"/>
        <end position="2651"/>
    </location>
</feature>
<name>A0ABR2H5S6_9EUKA</name>
<evidence type="ECO:0000313" key="3">
    <source>
        <dbReference type="EMBL" id="KAK8841573.1"/>
    </source>
</evidence>
<feature type="region of interest" description="Disordered" evidence="2">
    <location>
        <begin position="3425"/>
        <end position="3448"/>
    </location>
</feature>
<feature type="region of interest" description="Disordered" evidence="2">
    <location>
        <begin position="3691"/>
        <end position="3823"/>
    </location>
</feature>
<evidence type="ECO:0000256" key="1">
    <source>
        <dbReference type="SAM" id="Coils"/>
    </source>
</evidence>
<feature type="compositionally biased region" description="Acidic residues" evidence="2">
    <location>
        <begin position="3706"/>
        <end position="3715"/>
    </location>
</feature>
<proteinExistence type="predicted"/>
<feature type="compositionally biased region" description="Basic and acidic residues" evidence="2">
    <location>
        <begin position="3748"/>
        <end position="3766"/>
    </location>
</feature>
<feature type="coiled-coil region" evidence="1">
    <location>
        <begin position="1315"/>
        <end position="1342"/>
    </location>
</feature>
<feature type="compositionally biased region" description="Basic and acidic residues" evidence="2">
    <location>
        <begin position="3537"/>
        <end position="3551"/>
    </location>
</feature>
<evidence type="ECO:0000313" key="5">
    <source>
        <dbReference type="Proteomes" id="UP001470230"/>
    </source>
</evidence>
<comment type="caution">
    <text evidence="3">The sequence shown here is derived from an EMBL/GenBank/DDBJ whole genome shotgun (WGS) entry which is preliminary data.</text>
</comment>
<keyword evidence="5" id="KW-1185">Reference proteome</keyword>
<dbReference type="Proteomes" id="UP001470230">
    <property type="component" value="Unassembled WGS sequence"/>
</dbReference>
<evidence type="ECO:0000256" key="2">
    <source>
        <dbReference type="SAM" id="MobiDB-lite"/>
    </source>
</evidence>
<dbReference type="EMBL" id="JAPFFF010000041">
    <property type="protein sequence ID" value="KAK8841573.1"/>
    <property type="molecule type" value="Genomic_DNA"/>
</dbReference>
<keyword evidence="1" id="KW-0175">Coiled coil</keyword>
<accession>A0ABR2H5S6</accession>
<reference evidence="3 5" key="1">
    <citation type="submission" date="2024-04" db="EMBL/GenBank/DDBJ databases">
        <title>Tritrichomonas musculus Genome.</title>
        <authorList>
            <person name="Alves-Ferreira E."/>
            <person name="Grigg M."/>
            <person name="Lorenzi H."/>
            <person name="Galac M."/>
        </authorList>
    </citation>
    <scope>NUCLEOTIDE SEQUENCE [LARGE SCALE GENOMIC DNA]</scope>
    <source>
        <strain evidence="3 5">EAF2021</strain>
    </source>
</reference>
<feature type="compositionally biased region" description="Basic and acidic residues" evidence="2">
    <location>
        <begin position="3774"/>
        <end position="3806"/>
    </location>
</feature>
<sequence length="3823" mass="453135">MTEIQLPEFITNVRQATCYDRTVTICDFIYPDVELCSSFDGENGIKIYFPNDKKPYLDEADFLLKEIESVGLPRPDITWVRAQHFLNPDRYLLEYESLVGYLHMYFEYLGLSNTRFTNLDSGKVNLETFLSDYTSTVEDPDNHYEEIIGDFRTQKEADVRRIFKGVFLDIESVPLPEEQTIYMMLFNYKEARIYYEFLQHWYHYDKKLELDKPWYQIISELANVPSLLRGIRNHIYDKKYQTIIQKYSGLLSSIFSNENFISGLTTLVDDQDLKNSINDLENLIRRQETDENGNIIEIFPKEAISPEPIDYIECIVLYPNQYPATKQTIKDIVTEINELPDHGVQNGDLLLTIALIKIWNSGKRWLLPNEVYDTIMEFVKQLQAKKLTDCNALRDEKIFPEVHQMLQTFSNSWGQTKVFWTRQISAELAVKKIMIGNTELKQRAQDYTEILLNLQKVENIDRKAIEDFISVKVMEYQSKMQTENYAMIYHQIIFDIIGEIKKINKEMGNKLESGFTNEVNLFKESLNRWAYITEWVYQFEHNPANQTKIATEAWSEYPLSNEAIHKIRNYYGERNIIHEYRYWLGELAYLEAMFHLYNQNWNYTLENFVEKFELLIKRDEIENEALCEIELPKQIQNLQQIEAKTGQKQEYLHSEIGLQNLKTFTKTMLIRQKYYIFRQIYSDFIKKNVGIESRVMNEFLQRRLEERKKDEKQSAKEMQIQFDLEDAAENAGVETEQLVPEDQQLMNPQLNEDEILNEEDESNWVNNCMQFITNAKQFWQTYCENKNNLIPLFHLDANQLGIIHILNQQRNLINDKSNINERAFQQHIESLAPQFYEIIKKKCVIEYVRWKRNVPPSNIDEEISRYNVQANDENSINRIVDLFRSDFLKYKPKLQKLYDFLILKTNLPDFDDWSNSIWIETELEQNLNEWIQKKNEETLYLDDYQKYFSQVVALLRQGLDKYNIKIEKIRKIANQLFPNDINLYVTKDNDDWKQNMNAKINDPNFRGQIQAEIQQWDAKANERLSKIQAILQNQTTAGKVTQDNYQSAKTDFENKFIKNGNIIDSNKDAELQQLLVYSEAQKNEKVTIDKKQEIANLFASYGVPVSDKDLNKYTSDYFMSTNKQLIMTDINTRILREKENRDNADLTEFENKIVPQIQMINTISQVIPRVQAISIDAKRQQIMNTQKNRPAEINIVKGQIQNEINQAFSTCQSSQIQHYRTEIQKKIDHTRRSCNLGEEIEKILKTIIIENQTIAKHHENFLAWKSVWDANELTIDNKIKEIVEVIRNQNNSGFNAQTVSNEIFTTICYPNFDQNLVIQKLNQKLEEEKKNKKEKEYQTQINSLKSSFQEAYGREYSEEKWNELVNSKESTEKKIEKISRQIEQKNEQKGNQQLNCVNTINRCFSAAFPDWDPENVNLIIQNFLDLYPNLNSVEDVDNLLKSMEPKFKNCGRVFRLWNKHKFANTYLGLGILQSLNYDLNVLFENVELWEKRNKLFHYSPLSLLRAFLGDKSQQNQNVLQSLASFEQKRRNLERNDEFMRKFNSLSGSLSAEDKEDFLCEIVGHCDQPDDIDQYISLKTDWIQKGYDWKNWDQRKTFEETYNSNNGLEYSSRRIRSIYNQVTPQDNQQIDSLKTLLETNYPEKFSPVYWNEIEDQVFKNDGNQFLSYLEGERVYQDFLKLMPPNVFPPTFKQYYGNQDVHTALRNIQTLFKQKNDFAKTIRGDKELERAVREYNEIADVNDQYTLERILYLEKPTTSLELKNKFQNMLQEKVNGVDRNELLDETIRDIWRSYFPNDLKASSTWRSEFNGNYLAIVAIRKLSQLYHFYHEFHPDEEVNLSKIVKYFGNSIDETQKKLEEYYTQNIEIFNNQWKKNKTLKGYLEEFKDDFGGSVDLARKRAYGKFHGNLEHCLKFFKNYKLQRDLETQKTGQVRTDINTFLGQVLSNEDPNTLLDGIESEHNSRTQSQTNWNRNADFRNHGNIKSRLDNDHQIDITYDITWDSNKMYNNYLIPIAEKYYEQITNKKYHPPANLDLSNPATKYQTIVQEAETIREKNENWDITEVQSTLDTYKNQDKINVKITYDELKKKYENPQDALKFLEIEKLKKDILVKLWKPDDEELPRDNKCFKKYFEYQENQLTERLHELRNIVGMFKEDRRESWGSDNFSKILQNYRIYFSEDTLRSSADKCQIYYENDYHKGKTELEYLYNLAHFHKTFQEPYFEKQPSNPSVNEMKETNDAIDIIMNNYKDYKLDSNLTGKIEDYNTYSGKDHQTKLSLVKKFKQDKQKAKIFLDHGTWLGKILSFGDDQLAKSQTVSVEGIAKLKEIYSTKTKDDEAFKSQEFQMKLDEYNALIGDTKTITDMKNDYKTYTNALYAMNSTQIKYELINKYQLKENDVNALMADTWSQSYQNLKNKKNDLDTIISNCKSDSEIVSFHDDLKRNYDTTTPILDQLIKDEKYDIPKLYYHILSKLWKRKSGEDVQWKDDNSFQSQNEKLANLLHAFDRRKKAFNENSELLQLVNDPTVPVTQEQLWKRYMYSTKHENDDAKDAIQFMKNEKRKKIYLKKWNELGKKIDEKTWEKFTKEDEREEFFEQMEKEYRQEEKKWNQIGKFIPYYNSYHDDKNQLLDWEQAYQKWEGNYEKAKDEIELSNLAHSYELEFGKKWESQKTKKEQIKYLTKIEDDWLNYYKYHPTFMSVFNDYNNTLTSQAKKLEDVIDKYGSDVNKITIEMSYELLTTRMKAIDPTFKAEEYYKNEDGVQRLENEYKTLQANNNSVLGDSEITGLFDTYKVNYPDDTRKLWNISKDMSHNKTEVKNFFLIKNLIHEIQNDYTKVFNYNDRSNWGSTSTYQVNYLEKERDRLKKELDQLKSIGNINELVDIYNDMNGFKDASTQKDLKKIFVENDCQYYKTYYYLLAHKYNSINPEKKKALTYSGSGDRACRALEKEIREVEEVESQLKLNKKWKDLTLEEQDMIMKNNKDPVYAIVYLESKDDIKNYNEQHEIPFDFDQTIKKWKKEGRDIHLIPHYLKIVNKITEDDSYYQAINKFKKDYPDELTPDLISKLGNAYEIYKFVVLTPLQKRYAIAFGKSIELSQMMNYAKTLKDKYEVKWGVVDQDLPFDIEIAKIANEARIIQKEYQNTGGIKNKKQVKFEETLAKEKNEEGGNTKEKVIDYIKQIKSDMEQSKLESEQTINENIDRINKDKKDGQKIQKEKFKELSVYSKDLEVINAIIEYLPTYEKHFQKEMTIDDLKKYHSDPKNPDWINVLQIIAFSPLIDDYNSIQKKQKNLISVNVESIRNKYIIEEQKVENTEDITYRHVQVAEKSFREEVDKLKKTYFDKLLTEYHKHIDDSSETLDQLLQLYTSLDDLERYLKLNRYIAKTNSIYKQLKEHYKKEHTPLKYSDYENKPINNLEPSIIILQNLQKEAQKEWDDEKKKDDKAKEHKQKVESKLNDLNSIRRKVGLAEIGFERYKNQETDTALSDIQNMYNEARQKETEKNNQNTTNTIGGALRNTGYVNPLNKPATTPTTPTTQTPPATTEEIPKIKDESEKKDESVWSRNYEGGITSLIQQSAKGISIRSLLMEQQKKNKLNGRPNIMSQFNENAPPKPVVPYQTNSNINNLFSSKTTMTEEKETPIEKKPLVSPISEKPMTMTKIEPGKKINLLPTKVDSPEVITTKSNMIQVLPRRGRKNLPLRFKRKEEMQKQVKIDEDEDVDEEPMNTKAKPNKQFKKQKSERTKALKKNPPKKNTKKKVEEDVTDTILDKQDISKKKPLQRKTKPEPPPKWDDLKTEETPEKEEPPKIETVKPKTEIPSVIQNNPSLMKYFK</sequence>
<feature type="region of interest" description="Disordered" evidence="2">
    <location>
        <begin position="3489"/>
        <end position="3551"/>
    </location>
</feature>
<feature type="compositionally biased region" description="Basic and acidic residues" evidence="2">
    <location>
        <begin position="3695"/>
        <end position="3705"/>
    </location>
</feature>
<feature type="coiled-coil region" evidence="1">
    <location>
        <begin position="1368"/>
        <end position="1395"/>
    </location>
</feature>